<dbReference type="SUPFAM" id="SSF54427">
    <property type="entry name" value="NTF2-like"/>
    <property type="match status" value="1"/>
</dbReference>
<gene>
    <name evidence="4" type="ORF">PQR63_13180</name>
</gene>
<feature type="region of interest" description="Disordered" evidence="1">
    <location>
        <begin position="132"/>
        <end position="162"/>
    </location>
</feature>
<evidence type="ECO:0000259" key="3">
    <source>
        <dbReference type="SMART" id="SM00978"/>
    </source>
</evidence>
<keyword evidence="2" id="KW-0812">Transmembrane</keyword>
<dbReference type="InterPro" id="IPR032710">
    <property type="entry name" value="NTF2-like_dom_sf"/>
</dbReference>
<dbReference type="RefSeq" id="WP_408168356.1">
    <property type="nucleotide sequence ID" value="NZ_JAQQFR010000008.1"/>
</dbReference>
<feature type="domain" description="Tim44-like" evidence="3">
    <location>
        <begin position="186"/>
        <end position="317"/>
    </location>
</feature>
<evidence type="ECO:0000256" key="2">
    <source>
        <dbReference type="SAM" id="Phobius"/>
    </source>
</evidence>
<evidence type="ECO:0000313" key="5">
    <source>
        <dbReference type="Proteomes" id="UP001629214"/>
    </source>
</evidence>
<protein>
    <submittedName>
        <fullName evidence="4">Tim44-like domain-containing protein</fullName>
    </submittedName>
</protein>
<dbReference type="Proteomes" id="UP001629214">
    <property type="component" value="Unassembled WGS sequence"/>
</dbReference>
<dbReference type="SMART" id="SM00978">
    <property type="entry name" value="Tim44"/>
    <property type="match status" value="1"/>
</dbReference>
<reference evidence="4 5" key="1">
    <citation type="journal article" date="2024" name="Chem. Sci.">
        <title>Discovery of megapolipeptins by genome mining of a Burkholderiales bacteria collection.</title>
        <authorList>
            <person name="Paulo B.S."/>
            <person name="Recchia M.J.J."/>
            <person name="Lee S."/>
            <person name="Fergusson C.H."/>
            <person name="Romanowski S.B."/>
            <person name="Hernandez A."/>
            <person name="Krull N."/>
            <person name="Liu D.Y."/>
            <person name="Cavanagh H."/>
            <person name="Bos A."/>
            <person name="Gray C.A."/>
            <person name="Murphy B.T."/>
            <person name="Linington R.G."/>
            <person name="Eustaquio A.S."/>
        </authorList>
    </citation>
    <scope>NUCLEOTIDE SEQUENCE [LARGE SCALE GENOMIC DNA]</scope>
    <source>
        <strain evidence="4 5">RL21-008-BIB-B</strain>
    </source>
</reference>
<accession>A0ABW8ZBU7</accession>
<keyword evidence="5" id="KW-1185">Reference proteome</keyword>
<dbReference type="EMBL" id="JAQQFR010000008">
    <property type="protein sequence ID" value="MFL9879344.1"/>
    <property type="molecule type" value="Genomic_DNA"/>
</dbReference>
<dbReference type="InterPro" id="IPR007379">
    <property type="entry name" value="Tim44-like_dom"/>
</dbReference>
<organism evidence="4 5">
    <name type="scientific">Herbaspirillum rhizosphaerae</name>
    <dbReference type="NCBI Taxonomy" id="346179"/>
    <lineage>
        <taxon>Bacteria</taxon>
        <taxon>Pseudomonadati</taxon>
        <taxon>Pseudomonadota</taxon>
        <taxon>Betaproteobacteria</taxon>
        <taxon>Burkholderiales</taxon>
        <taxon>Oxalobacteraceae</taxon>
        <taxon>Herbaspirillum</taxon>
    </lineage>
</organism>
<feature type="region of interest" description="Disordered" evidence="1">
    <location>
        <begin position="30"/>
        <end position="68"/>
    </location>
</feature>
<dbReference type="Pfam" id="PF04280">
    <property type="entry name" value="Tim44"/>
    <property type="match status" value="1"/>
</dbReference>
<evidence type="ECO:0000256" key="1">
    <source>
        <dbReference type="SAM" id="MobiDB-lite"/>
    </source>
</evidence>
<dbReference type="PANTHER" id="PTHR41542">
    <property type="entry name" value="BLL5807 PROTEIN"/>
    <property type="match status" value="1"/>
</dbReference>
<keyword evidence="2" id="KW-1133">Transmembrane helix</keyword>
<evidence type="ECO:0000313" key="4">
    <source>
        <dbReference type="EMBL" id="MFL9879344.1"/>
    </source>
</evidence>
<dbReference type="PANTHER" id="PTHR41542:SF1">
    <property type="entry name" value="BLL5807 PROTEIN"/>
    <property type="match status" value="1"/>
</dbReference>
<name>A0ABW8ZBU7_9BURK</name>
<dbReference type="Gene3D" id="3.10.450.240">
    <property type="match status" value="1"/>
</dbReference>
<feature type="transmembrane region" description="Helical" evidence="2">
    <location>
        <begin position="104"/>
        <end position="125"/>
    </location>
</feature>
<sequence length="319" mass="32819">MKKVFVALIVAAMTLSIGVSSVEAKRLGGGGSFGKQSSGASRQAQSPMQQNQAAPAKPAAPAAAPAAAAPKPSPWKGILGGALLGLGLGALLSHFGLGGAMASMISTILMVALLAFAAMFIYRMFRRKSEGNSNERPAYAAGSAPGADQGNSTPAIGSLLEPAQPPKALQGTSFGSGATAVGAGTLGAAEQSSYGIPADFDTVGFVRNAKTYFIRLQAAWDKGDANDIREFTTPEMFGELKLQLQERGASANQTDVVSLDADMLGVETVGNDYLASVKFFGFIKEDPASSPTQFNEIWNLSKPVTGNGGWVLAGIQQLS</sequence>
<comment type="caution">
    <text evidence="4">The sequence shown here is derived from an EMBL/GenBank/DDBJ whole genome shotgun (WGS) entry which is preliminary data.</text>
</comment>
<proteinExistence type="predicted"/>
<feature type="compositionally biased region" description="Low complexity" evidence="1">
    <location>
        <begin position="53"/>
        <end position="68"/>
    </location>
</feature>
<feature type="compositionally biased region" description="Polar residues" evidence="1">
    <location>
        <begin position="42"/>
        <end position="52"/>
    </location>
</feature>
<keyword evidence="2" id="KW-0472">Membrane</keyword>